<keyword evidence="1" id="KW-0560">Oxidoreductase</keyword>
<evidence type="ECO:0000313" key="4">
    <source>
        <dbReference type="EMBL" id="KAJ5331064.1"/>
    </source>
</evidence>
<dbReference type="GO" id="GO:0016616">
    <property type="term" value="F:oxidoreductase activity, acting on the CH-OH group of donors, NAD or NADP as acceptor"/>
    <property type="evidence" value="ECO:0007669"/>
    <property type="project" value="TreeGrafter"/>
</dbReference>
<keyword evidence="5" id="KW-1185">Reference proteome</keyword>
<dbReference type="PANTHER" id="PTHR10366:SF812">
    <property type="entry name" value="VPS9 DOMAIN-CONTAINING PROTEIN"/>
    <property type="match status" value="1"/>
</dbReference>
<comment type="caution">
    <text evidence="4">The sequence shown here is derived from an EMBL/GenBank/DDBJ whole genome shotgun (WGS) entry which is preliminary data.</text>
</comment>
<accession>A0A9W9KYW3</accession>
<comment type="similarity">
    <text evidence="2">Belongs to the NAD(P)-dependent epimerase/dehydratase family. Dihydroflavonol-4-reductase subfamily.</text>
</comment>
<dbReference type="InterPro" id="IPR050425">
    <property type="entry name" value="NAD(P)_dehydrat-like"/>
</dbReference>
<dbReference type="AlphaFoldDB" id="A0A9W9KYW3"/>
<dbReference type="SUPFAM" id="SSF51735">
    <property type="entry name" value="NAD(P)-binding Rossmann-fold domains"/>
    <property type="match status" value="1"/>
</dbReference>
<dbReference type="PANTHER" id="PTHR10366">
    <property type="entry name" value="NAD DEPENDENT EPIMERASE/DEHYDRATASE"/>
    <property type="match status" value="1"/>
</dbReference>
<protein>
    <submittedName>
        <fullName evidence="4">NAD-dependent epimerase/dehydratase</fullName>
    </submittedName>
</protein>
<dbReference type="InterPro" id="IPR036291">
    <property type="entry name" value="NAD(P)-bd_dom_sf"/>
</dbReference>
<proteinExistence type="inferred from homology"/>
<evidence type="ECO:0000313" key="5">
    <source>
        <dbReference type="Proteomes" id="UP001147746"/>
    </source>
</evidence>
<evidence type="ECO:0000259" key="3">
    <source>
        <dbReference type="Pfam" id="PF01370"/>
    </source>
</evidence>
<name>A0A9W9KYW3_9EURO</name>
<dbReference type="OrthoDB" id="2735536at2759"/>
<dbReference type="InterPro" id="IPR001509">
    <property type="entry name" value="Epimerase_deHydtase"/>
</dbReference>
<feature type="domain" description="NAD-dependent epimerase/dehydratase" evidence="3">
    <location>
        <begin position="7"/>
        <end position="262"/>
    </location>
</feature>
<reference evidence="4" key="2">
    <citation type="journal article" date="2023" name="IMA Fungus">
        <title>Comparative genomic study of the Penicillium genus elucidates a diverse pangenome and 15 lateral gene transfer events.</title>
        <authorList>
            <person name="Petersen C."/>
            <person name="Sorensen T."/>
            <person name="Nielsen M.R."/>
            <person name="Sondergaard T.E."/>
            <person name="Sorensen J.L."/>
            <person name="Fitzpatrick D.A."/>
            <person name="Frisvad J.C."/>
            <person name="Nielsen K.L."/>
        </authorList>
    </citation>
    <scope>NUCLEOTIDE SEQUENCE</scope>
    <source>
        <strain evidence="4">IBT 21472</strain>
    </source>
</reference>
<dbReference type="Gene3D" id="3.40.50.720">
    <property type="entry name" value="NAD(P)-binding Rossmann-like Domain"/>
    <property type="match status" value="1"/>
</dbReference>
<evidence type="ECO:0000256" key="1">
    <source>
        <dbReference type="ARBA" id="ARBA00023002"/>
    </source>
</evidence>
<sequence length="349" mass="38569">MSTERLLITGVTGYIGFQTLVLALENKHYVRAVVRSERNISDLKSKITTIGEIDSQLEFAIVPDFLEKDAIFNVLDGISVILHLASPLAVETDNYENDIINPSVSMVTSVLDAAARVPTVRRVVLTSSCVTLIPFEWNMNPDSEKLYTVDEINTDVAGPFTGAMQAYWASKALARAATRTFIAERRPQFNFINLLPGVVIGPDNRLTNDPTANTSALLKETRAAVLAPVLTSSLNSSFPYVGIPVHVADVARAHIDAIDSNRVPGNTEYILSSDAPEGVVWNRDAAYVAQNYFAGEVKSQVLPMKGSLTTVKWSLDTKKTEEVFGWRFTGFEETLRQLLAQYLQLRQRE</sequence>
<dbReference type="Proteomes" id="UP001147746">
    <property type="component" value="Unassembled WGS sequence"/>
</dbReference>
<dbReference type="Pfam" id="PF01370">
    <property type="entry name" value="Epimerase"/>
    <property type="match status" value="1"/>
</dbReference>
<evidence type="ECO:0000256" key="2">
    <source>
        <dbReference type="ARBA" id="ARBA00023445"/>
    </source>
</evidence>
<dbReference type="EMBL" id="JAPZBO010000001">
    <property type="protein sequence ID" value="KAJ5331064.1"/>
    <property type="molecule type" value="Genomic_DNA"/>
</dbReference>
<gene>
    <name evidence="4" type="ORF">N7476_000847</name>
</gene>
<reference evidence="4" key="1">
    <citation type="submission" date="2022-12" db="EMBL/GenBank/DDBJ databases">
        <authorList>
            <person name="Petersen C."/>
        </authorList>
    </citation>
    <scope>NUCLEOTIDE SEQUENCE</scope>
    <source>
        <strain evidence="4">IBT 21472</strain>
    </source>
</reference>
<organism evidence="4 5">
    <name type="scientific">Penicillium atrosanguineum</name>
    <dbReference type="NCBI Taxonomy" id="1132637"/>
    <lineage>
        <taxon>Eukaryota</taxon>
        <taxon>Fungi</taxon>
        <taxon>Dikarya</taxon>
        <taxon>Ascomycota</taxon>
        <taxon>Pezizomycotina</taxon>
        <taxon>Eurotiomycetes</taxon>
        <taxon>Eurotiomycetidae</taxon>
        <taxon>Eurotiales</taxon>
        <taxon>Aspergillaceae</taxon>
        <taxon>Penicillium</taxon>
    </lineage>
</organism>